<feature type="region of interest" description="Disordered" evidence="2">
    <location>
        <begin position="106"/>
        <end position="126"/>
    </location>
</feature>
<sequence length="947" mass="106897">MPSLRSLFSSSAYAAAQQSSGGSHVTDAPDIPREDIGLANVHLEREMLKLYWSGVRRELEHILLTLRRWQTNEEFASAVLADETDTLIHGYDTFLDAVSHSSREFSDRNNRALDSQEAQQRQPSQDTLPTYNEALLNRGWDIFNEIQSHDIRETIRNQLDVEDASPDILRRRARMLLQSAQFLDIDKVIEYRAPEKFVSFWKRPAPPQIDSEVQGDGTLPHFLARTCVECQSAIRGCSFHHVEDRATIVCESCYRAHHYGEVEFTKRYKESCLHDLDPETTRKLCHCSGVQRRDKEGRLRPLWPIDSEDDADQHLDGGGGESSYGKVRCRLYELPDMVAEAKYAGTRTKVDKNKTLESQLKKAMREAKQMEFEAEKQTREKNRYSRSGLTRLGNTFQSSVAEYGKSYGYTESEPESIPIYLRTITDKYPYGNVHMALRFGPIIIENGVANTHGGVIITSRDPPQLQVLRDSDESIADTLLLAGKTERRLYSQRRPRTPKRYKAMMKQVVGGAFCGFFSDHLEDEIVDMILRESRNLVDEGVSASEKETLLAHATRRLMDKVQSYLAPRVEAYMASIAARLLSPDVDLHWTFHSNNCQTFCDNLIDRNMFGSLFAAEQPVDYATSRALPGQLYLMSFVCRPGAYIKAKTRSKFDVPNGLTEEYLFKFRYGRHDESDIIDSLSEYWYDWGAFESGIYPYHDVFPWDCTEAYGRYPIRCSECNISKHVWAFPFDSWSIISLHLSRGRQLYPRDAFAPGTDLNRDPAAPRSGRASNGLMSDLQWFQNRLNILLGQDALLRAAVAMARCSTFKESTIWLSQQDDESKDRLKLGGIHRAQPFSHHFEKGAFHQYFVAEWSHLTRPLRIKAYEELRDWKATRRDVTDSKRDDGGGGGGGCGGFMCGAYLYSCASGDQGQGEGQDTCGSNCVSSCSGGDGGDGGCGGGCGGCGGG</sequence>
<organism evidence="3 4">
    <name type="scientific">Sarocladium strictum</name>
    <name type="common">Black bundle disease fungus</name>
    <name type="synonym">Acremonium strictum</name>
    <dbReference type="NCBI Taxonomy" id="5046"/>
    <lineage>
        <taxon>Eukaryota</taxon>
        <taxon>Fungi</taxon>
        <taxon>Dikarya</taxon>
        <taxon>Ascomycota</taxon>
        <taxon>Pezizomycotina</taxon>
        <taxon>Sordariomycetes</taxon>
        <taxon>Hypocreomycetidae</taxon>
        <taxon>Hypocreales</taxon>
        <taxon>Sarocladiaceae</taxon>
        <taxon>Sarocladium</taxon>
    </lineage>
</organism>
<dbReference type="AlphaFoldDB" id="A0AA39GQ37"/>
<name>A0AA39GQ37_SARSR</name>
<comment type="caution">
    <text evidence="3">The sequence shown here is derived from an EMBL/GenBank/DDBJ whole genome shotgun (WGS) entry which is preliminary data.</text>
</comment>
<evidence type="ECO:0000256" key="1">
    <source>
        <dbReference type="SAM" id="Coils"/>
    </source>
</evidence>
<dbReference type="EMBL" id="JAPDFR010000001">
    <property type="protein sequence ID" value="KAK0391492.1"/>
    <property type="molecule type" value="Genomic_DNA"/>
</dbReference>
<feature type="coiled-coil region" evidence="1">
    <location>
        <begin position="353"/>
        <end position="380"/>
    </location>
</feature>
<evidence type="ECO:0000313" key="4">
    <source>
        <dbReference type="Proteomes" id="UP001175261"/>
    </source>
</evidence>
<dbReference type="Proteomes" id="UP001175261">
    <property type="component" value="Unassembled WGS sequence"/>
</dbReference>
<keyword evidence="1" id="KW-0175">Coiled coil</keyword>
<feature type="compositionally biased region" description="Polar residues" evidence="2">
    <location>
        <begin position="112"/>
        <end position="126"/>
    </location>
</feature>
<accession>A0AA39GQ37</accession>
<feature type="region of interest" description="Disordered" evidence="2">
    <location>
        <begin position="302"/>
        <end position="321"/>
    </location>
</feature>
<evidence type="ECO:0000256" key="2">
    <source>
        <dbReference type="SAM" id="MobiDB-lite"/>
    </source>
</evidence>
<protein>
    <submittedName>
        <fullName evidence="3">Uncharacterized protein</fullName>
    </submittedName>
</protein>
<proteinExistence type="predicted"/>
<keyword evidence="4" id="KW-1185">Reference proteome</keyword>
<evidence type="ECO:0000313" key="3">
    <source>
        <dbReference type="EMBL" id="KAK0391492.1"/>
    </source>
</evidence>
<reference evidence="3" key="1">
    <citation type="submission" date="2022-10" db="EMBL/GenBank/DDBJ databases">
        <title>Determination and structural analysis of whole genome sequence of Sarocladium strictum F4-1.</title>
        <authorList>
            <person name="Hu L."/>
            <person name="Jiang Y."/>
        </authorList>
    </citation>
    <scope>NUCLEOTIDE SEQUENCE</scope>
    <source>
        <strain evidence="3">F4-1</strain>
    </source>
</reference>
<gene>
    <name evidence="3" type="ORF">NLU13_0993</name>
</gene>